<sequence length="307" mass="34789">YDPAACNNHPSLCTKKYDQIYWLGAHDSPFIRHPENGYSVAGNQYFNVHTQLEAGVRLLQGQIHNEGGKPRLCHSECKMMDGGKLEDYLVEVKDWLDKHPSDVVTMLWVNADNMPARDLEKYFVDTGMKDLAYIPPQRPLKPGEWPTLKEMIDSGKRLVLFLSGGTDEAAIPWMLDEFQYMFETPFENFDPAKYTCAGDRPSNVKGPEKLQEAVNTRIGFQNRFLYDKKLEQLGLEIYTPDPERQRQINSGDQSIPGNLKDGIEKCATEWGRRGGYILVDFFNEGNAIAAIDAANGLNDPRNRVNAP</sequence>
<dbReference type="Proteomes" id="UP000267821">
    <property type="component" value="Unassembled WGS sequence"/>
</dbReference>
<dbReference type="OrthoDB" id="7984201at2759"/>
<dbReference type="InterPro" id="IPR017946">
    <property type="entry name" value="PLC-like_Pdiesterase_TIM-brl"/>
</dbReference>
<dbReference type="Gene3D" id="3.20.20.190">
    <property type="entry name" value="Phosphatidylinositol (PI) phosphodiesterase"/>
    <property type="match status" value="1"/>
</dbReference>
<dbReference type="InParanoid" id="A0A3N4LWT5"/>
<dbReference type="EMBL" id="ML121539">
    <property type="protein sequence ID" value="RPB25121.1"/>
    <property type="molecule type" value="Genomic_DNA"/>
</dbReference>
<accession>A0A3N4LWT5</accession>
<gene>
    <name evidence="1" type="ORF">L211DRAFT_763756</name>
</gene>
<keyword evidence="2" id="KW-1185">Reference proteome</keyword>
<organism evidence="1 2">
    <name type="scientific">Terfezia boudieri ATCC MYA-4762</name>
    <dbReference type="NCBI Taxonomy" id="1051890"/>
    <lineage>
        <taxon>Eukaryota</taxon>
        <taxon>Fungi</taxon>
        <taxon>Dikarya</taxon>
        <taxon>Ascomycota</taxon>
        <taxon>Pezizomycotina</taxon>
        <taxon>Pezizomycetes</taxon>
        <taxon>Pezizales</taxon>
        <taxon>Pezizaceae</taxon>
        <taxon>Terfezia</taxon>
    </lineage>
</organism>
<dbReference type="PANTHER" id="PTHR13593">
    <property type="match status" value="1"/>
</dbReference>
<dbReference type="Pfam" id="PF26146">
    <property type="entry name" value="PI-PLC_X"/>
    <property type="match status" value="1"/>
</dbReference>
<name>A0A3N4LWT5_9PEZI</name>
<evidence type="ECO:0000313" key="1">
    <source>
        <dbReference type="EMBL" id="RPB25121.1"/>
    </source>
</evidence>
<dbReference type="STRING" id="1051890.A0A3N4LWT5"/>
<dbReference type="InterPro" id="IPR051057">
    <property type="entry name" value="PI-PLC_domain"/>
</dbReference>
<reference evidence="1 2" key="1">
    <citation type="journal article" date="2018" name="Nat. Ecol. Evol.">
        <title>Pezizomycetes genomes reveal the molecular basis of ectomycorrhizal truffle lifestyle.</title>
        <authorList>
            <person name="Murat C."/>
            <person name="Payen T."/>
            <person name="Noel B."/>
            <person name="Kuo A."/>
            <person name="Morin E."/>
            <person name="Chen J."/>
            <person name="Kohler A."/>
            <person name="Krizsan K."/>
            <person name="Balestrini R."/>
            <person name="Da Silva C."/>
            <person name="Montanini B."/>
            <person name="Hainaut M."/>
            <person name="Levati E."/>
            <person name="Barry K.W."/>
            <person name="Belfiori B."/>
            <person name="Cichocki N."/>
            <person name="Clum A."/>
            <person name="Dockter R.B."/>
            <person name="Fauchery L."/>
            <person name="Guy J."/>
            <person name="Iotti M."/>
            <person name="Le Tacon F."/>
            <person name="Lindquist E.A."/>
            <person name="Lipzen A."/>
            <person name="Malagnac F."/>
            <person name="Mello A."/>
            <person name="Molinier V."/>
            <person name="Miyauchi S."/>
            <person name="Poulain J."/>
            <person name="Riccioni C."/>
            <person name="Rubini A."/>
            <person name="Sitrit Y."/>
            <person name="Splivallo R."/>
            <person name="Traeger S."/>
            <person name="Wang M."/>
            <person name="Zifcakova L."/>
            <person name="Wipf D."/>
            <person name="Zambonelli A."/>
            <person name="Paolocci F."/>
            <person name="Nowrousian M."/>
            <person name="Ottonello S."/>
            <person name="Baldrian P."/>
            <person name="Spatafora J.W."/>
            <person name="Henrissat B."/>
            <person name="Nagy L.G."/>
            <person name="Aury J.M."/>
            <person name="Wincker P."/>
            <person name="Grigoriev I.V."/>
            <person name="Bonfante P."/>
            <person name="Martin F.M."/>
        </authorList>
    </citation>
    <scope>NUCLEOTIDE SEQUENCE [LARGE SCALE GENOMIC DNA]</scope>
    <source>
        <strain evidence="1 2">ATCC MYA-4762</strain>
    </source>
</reference>
<dbReference type="AlphaFoldDB" id="A0A3N4LWT5"/>
<proteinExistence type="predicted"/>
<dbReference type="GO" id="GO:0008081">
    <property type="term" value="F:phosphoric diester hydrolase activity"/>
    <property type="evidence" value="ECO:0007669"/>
    <property type="project" value="InterPro"/>
</dbReference>
<protein>
    <submittedName>
        <fullName evidence="1">PLC-like phosphodiesterase</fullName>
    </submittedName>
</protein>
<dbReference type="SUPFAM" id="SSF51695">
    <property type="entry name" value="PLC-like phosphodiesterases"/>
    <property type="match status" value="1"/>
</dbReference>
<dbReference type="GO" id="GO:0006629">
    <property type="term" value="P:lipid metabolic process"/>
    <property type="evidence" value="ECO:0007669"/>
    <property type="project" value="InterPro"/>
</dbReference>
<dbReference type="PANTHER" id="PTHR13593:SF140">
    <property type="entry name" value="PLC-LIKE PHOSPHODIESTERASE"/>
    <property type="match status" value="1"/>
</dbReference>
<feature type="non-terminal residue" evidence="1">
    <location>
        <position position="307"/>
    </location>
</feature>
<evidence type="ECO:0000313" key="2">
    <source>
        <dbReference type="Proteomes" id="UP000267821"/>
    </source>
</evidence>
<feature type="non-terminal residue" evidence="1">
    <location>
        <position position="1"/>
    </location>
</feature>